<keyword evidence="2" id="KW-1185">Reference proteome</keyword>
<name>A0AAV3T7R6_9EURY</name>
<dbReference type="EMBL" id="BAAADV010000001">
    <property type="protein sequence ID" value="GAA0667856.1"/>
    <property type="molecule type" value="Genomic_DNA"/>
</dbReference>
<dbReference type="AlphaFoldDB" id="A0AAV3T7R6"/>
<organism evidence="1 2">
    <name type="scientific">Natronoarchaeum mannanilyticum</name>
    <dbReference type="NCBI Taxonomy" id="926360"/>
    <lineage>
        <taxon>Archaea</taxon>
        <taxon>Methanobacteriati</taxon>
        <taxon>Methanobacteriota</taxon>
        <taxon>Stenosarchaea group</taxon>
        <taxon>Halobacteria</taxon>
        <taxon>Halobacteriales</taxon>
        <taxon>Natronoarchaeaceae</taxon>
    </lineage>
</organism>
<evidence type="ECO:0000313" key="1">
    <source>
        <dbReference type="EMBL" id="GAA0667856.1"/>
    </source>
</evidence>
<gene>
    <name evidence="1" type="ORF">GCM10009020_11910</name>
</gene>
<accession>A0AAV3T7R6</accession>
<sequence>MSRRALFDAAPPAIVHVEIGGDDRCGQWVDLREHGVDADRLAAVVRGSESASKIAVRCPDPGPLFEHVGAITPDATVELRSALATVARRRGHESAKESELTAVREKLAALSLDDCDATAARRAVADAGDAERELAERVATLRGRLRERGESDELSAQLDDAVAELSEVRTGRIAAEQRLARERERARELRTRRERRLELQDRERNLERAVRADLAAAVYPAFADALAAVPGPARPGDSPSAFRGDDADAALALARLSPSPAPVVLGVDRFASPATAARRLGRPVLRV</sequence>
<protein>
    <submittedName>
        <fullName evidence="1">Uncharacterized protein</fullName>
    </submittedName>
</protein>
<comment type="caution">
    <text evidence="1">The sequence shown here is derived from an EMBL/GenBank/DDBJ whole genome shotgun (WGS) entry which is preliminary data.</text>
</comment>
<dbReference type="Proteomes" id="UP001500420">
    <property type="component" value="Unassembled WGS sequence"/>
</dbReference>
<dbReference type="Pfam" id="PF25254">
    <property type="entry name" value="DUF7856"/>
    <property type="match status" value="1"/>
</dbReference>
<reference evidence="1 2" key="1">
    <citation type="journal article" date="2019" name="Int. J. Syst. Evol. Microbiol.">
        <title>The Global Catalogue of Microorganisms (GCM) 10K type strain sequencing project: providing services to taxonomists for standard genome sequencing and annotation.</title>
        <authorList>
            <consortium name="The Broad Institute Genomics Platform"/>
            <consortium name="The Broad Institute Genome Sequencing Center for Infectious Disease"/>
            <person name="Wu L."/>
            <person name="Ma J."/>
        </authorList>
    </citation>
    <scope>NUCLEOTIDE SEQUENCE [LARGE SCALE GENOMIC DNA]</scope>
    <source>
        <strain evidence="1 2">JCM 16328</strain>
    </source>
</reference>
<dbReference type="InterPro" id="IPR057178">
    <property type="entry name" value="DUF7856"/>
</dbReference>
<evidence type="ECO:0000313" key="2">
    <source>
        <dbReference type="Proteomes" id="UP001500420"/>
    </source>
</evidence>
<dbReference type="RefSeq" id="WP_343772999.1">
    <property type="nucleotide sequence ID" value="NZ_BAAADV010000001.1"/>
</dbReference>
<proteinExistence type="predicted"/>